<dbReference type="Proteomes" id="UP000187001">
    <property type="component" value="Unassembled WGS sequence"/>
</dbReference>
<dbReference type="Proteomes" id="UP001186041">
    <property type="component" value="Unassembled WGS sequence"/>
</dbReference>
<gene>
    <name evidence="4" type="ORF">A5742_25230</name>
    <name evidence="5" type="ORF">NCTC1542_03897</name>
    <name evidence="3" type="ORF">R4485_28840</name>
    <name evidence="2" type="ORF">XA26_52480</name>
</gene>
<evidence type="ECO:0000256" key="1">
    <source>
        <dbReference type="SAM" id="Phobius"/>
    </source>
</evidence>
<protein>
    <submittedName>
        <fullName evidence="3">Holin</fullName>
    </submittedName>
    <submittedName>
        <fullName evidence="5">Hydrophobic protein</fullName>
    </submittedName>
    <submittedName>
        <fullName evidence="2">Putative membrane protein</fullName>
    </submittedName>
</protein>
<keyword evidence="6" id="KW-1185">Reference proteome</keyword>
<dbReference type="PATRIC" id="fig|1766.6.peg.5222"/>
<evidence type="ECO:0000313" key="8">
    <source>
        <dbReference type="Proteomes" id="UP000255389"/>
    </source>
</evidence>
<accession>A0A0N9XLS6</accession>
<dbReference type="KEGG" id="mft:XA26_52480"/>
<dbReference type="STRING" id="1766.XA26_52480"/>
<evidence type="ECO:0000313" key="6">
    <source>
        <dbReference type="Proteomes" id="UP000057134"/>
    </source>
</evidence>
<dbReference type="Pfam" id="PF16936">
    <property type="entry name" value="Holin_9"/>
    <property type="match status" value="1"/>
</dbReference>
<dbReference type="Proteomes" id="UP000255389">
    <property type="component" value="Unassembled WGS sequence"/>
</dbReference>
<dbReference type="RefSeq" id="WP_003883063.1">
    <property type="nucleotide sequence ID" value="NZ_CP011269.1"/>
</dbReference>
<reference evidence="5 8" key="3">
    <citation type="submission" date="2018-06" db="EMBL/GenBank/DDBJ databases">
        <authorList>
            <consortium name="Pathogen Informatics"/>
            <person name="Doyle S."/>
        </authorList>
    </citation>
    <scope>NUCLEOTIDE SEQUENCE [LARGE SCALE GENOMIC DNA]</scope>
    <source>
        <strain evidence="5 8">NCTC1542</strain>
    </source>
</reference>
<organism evidence="2 6">
    <name type="scientific">Mycolicibacterium fortuitum</name>
    <name type="common">Mycobacterium fortuitum</name>
    <dbReference type="NCBI Taxonomy" id="1766"/>
    <lineage>
        <taxon>Bacteria</taxon>
        <taxon>Bacillati</taxon>
        <taxon>Actinomycetota</taxon>
        <taxon>Actinomycetes</taxon>
        <taxon>Mycobacteriales</taxon>
        <taxon>Mycobacteriaceae</taxon>
        <taxon>Mycolicibacterium</taxon>
    </lineage>
</organism>
<evidence type="ECO:0000313" key="3">
    <source>
        <dbReference type="EMBL" id="MDV7294167.1"/>
    </source>
</evidence>
<keyword evidence="1" id="KW-0472">Membrane</keyword>
<dbReference type="Proteomes" id="UP000057134">
    <property type="component" value="Chromosome"/>
</dbReference>
<evidence type="ECO:0000313" key="5">
    <source>
        <dbReference type="EMBL" id="STZ89109.1"/>
    </source>
</evidence>
<sequence>MIPLPRAWLLTGAMSVGVAVGLLAGIATSLLVTATVRPDVVIALVLGVPGVLGTLLVLLSGRRWVTTLGTFALAIAPGWFGALAIIQVASHG</sequence>
<dbReference type="EMBL" id="MBER01000051">
    <property type="protein sequence ID" value="OMC47207.1"/>
    <property type="molecule type" value="Genomic_DNA"/>
</dbReference>
<feature type="transmembrane region" description="Helical" evidence="1">
    <location>
        <begin position="7"/>
        <end position="34"/>
    </location>
</feature>
<reference evidence="2 6" key="1">
    <citation type="journal article" date="2015" name="MBio">
        <title>Enzymatic Degradation of Phenazines Can Generate Energy and Protect Sensitive Organisms from Toxicity.</title>
        <authorList>
            <person name="Costa K.C."/>
            <person name="Bergkessel M."/>
            <person name="Saunders S."/>
            <person name="Korlach J."/>
            <person name="Newman D.K."/>
        </authorList>
    </citation>
    <scope>NUCLEOTIDE SEQUENCE [LARGE SCALE GENOMIC DNA]</scope>
    <source>
        <strain evidence="2 6">CT6</strain>
    </source>
</reference>
<evidence type="ECO:0000313" key="2">
    <source>
        <dbReference type="EMBL" id="ALI29042.1"/>
    </source>
</evidence>
<dbReference type="InterPro" id="IPR031614">
    <property type="entry name" value="Holin_9"/>
</dbReference>
<dbReference type="AlphaFoldDB" id="A0A0N9XLS6"/>
<dbReference type="EMBL" id="CP011269">
    <property type="protein sequence ID" value="ALI29042.1"/>
    <property type="molecule type" value="Genomic_DNA"/>
</dbReference>
<dbReference type="EMBL" id="JAWLVV010000036">
    <property type="protein sequence ID" value="MDV7294167.1"/>
    <property type="molecule type" value="Genomic_DNA"/>
</dbReference>
<dbReference type="EMBL" id="UGQY01000003">
    <property type="protein sequence ID" value="STZ89109.1"/>
    <property type="molecule type" value="Genomic_DNA"/>
</dbReference>
<name>A0A0N9XLS6_MYCFO</name>
<evidence type="ECO:0000313" key="4">
    <source>
        <dbReference type="EMBL" id="OMC47207.1"/>
    </source>
</evidence>
<proteinExistence type="predicted"/>
<keyword evidence="1" id="KW-0812">Transmembrane</keyword>
<keyword evidence="1" id="KW-1133">Transmembrane helix</keyword>
<dbReference type="GeneID" id="93415750"/>
<feature type="transmembrane region" description="Helical" evidence="1">
    <location>
        <begin position="40"/>
        <end position="59"/>
    </location>
</feature>
<reference evidence="3" key="4">
    <citation type="submission" date="2023-10" db="EMBL/GenBank/DDBJ databases">
        <title>Mycolicibacterium fortuitum clinical isolates causing pulmonary infections in humans.</title>
        <authorList>
            <person name="Mejia-Ponce P.M."/>
            <person name="Zenteno-Cuevas R."/>
            <person name="Licona-Cassani C."/>
        </authorList>
    </citation>
    <scope>NUCLEOTIDE SEQUENCE</scope>
    <source>
        <strain evidence="3">M8</strain>
    </source>
</reference>
<feature type="transmembrane region" description="Helical" evidence="1">
    <location>
        <begin position="71"/>
        <end position="90"/>
    </location>
</feature>
<reference evidence="4 7" key="2">
    <citation type="submission" date="2016-07" db="EMBL/GenBank/DDBJ databases">
        <authorList>
            <person name="Sutton G."/>
            <person name="Brinkac L."/>
            <person name="Sanka R."/>
            <person name="Adams M."/>
            <person name="Lau E."/>
            <person name="Kumar A."/>
            <person name="Macaden R."/>
        </authorList>
    </citation>
    <scope>NUCLEOTIDE SEQUENCE [LARGE SCALE GENOMIC DNA]</scope>
    <source>
        <strain evidence="4 7">GA-0871</strain>
    </source>
</reference>
<evidence type="ECO:0000313" key="7">
    <source>
        <dbReference type="Proteomes" id="UP000187001"/>
    </source>
</evidence>